<sequence length="189" mass="21835">MALPISAPDKIRYLMLESPIGEPLLQMLYEHDESPVWQYLFSDTPWAPYLDESPVVVQTTQDSDLYKWVLKKLKANNEVSGLIIETEENLEFVVNWARARLTVAFDDVRKGLLRFYDPVIWHRLKPRNIGEEGRVRQVIYWYGSALQGRWLISQNPEPVTMAGTPVLESGQLKRLNLTCSEPSNYQIAI</sequence>
<dbReference type="Pfam" id="PF13503">
    <property type="entry name" value="DUF4123"/>
    <property type="match status" value="1"/>
</dbReference>
<reference evidence="2 3" key="1">
    <citation type="submission" date="2024-09" db="EMBL/GenBank/DDBJ databases">
        <title>Draft genome sequences of 6 high pH adapted Marinobacter shengliensis sp. isolated from Mariana forearc serpentinite mud volcanoes.</title>
        <authorList>
            <person name="Elkassas S."/>
            <person name="Serres M."/>
            <person name="Michael N."/>
            <person name="Amina P."/>
            <person name="Teodora Z."/>
            <person name="Julie H."/>
        </authorList>
    </citation>
    <scope>NUCLEOTIDE SEQUENCE [LARGE SCALE GENOMIC DNA]</scope>
    <source>
        <strain evidence="2 3">EB4</strain>
    </source>
</reference>
<name>A0ABV4W2W6_9GAMM</name>
<evidence type="ECO:0000259" key="1">
    <source>
        <dbReference type="Pfam" id="PF13503"/>
    </source>
</evidence>
<accession>A0ABV4W2W6</accession>
<gene>
    <name evidence="2" type="ORF">ACE05E_02075</name>
</gene>
<comment type="caution">
    <text evidence="2">The sequence shown here is derived from an EMBL/GenBank/DDBJ whole genome shotgun (WGS) entry which is preliminary data.</text>
</comment>
<dbReference type="RefSeq" id="WP_374812636.1">
    <property type="nucleotide sequence ID" value="NZ_JBHFLD010000002.1"/>
</dbReference>
<dbReference type="InterPro" id="IPR025391">
    <property type="entry name" value="DUF4123"/>
</dbReference>
<proteinExistence type="predicted"/>
<keyword evidence="3" id="KW-1185">Reference proteome</keyword>
<dbReference type="Proteomes" id="UP001576762">
    <property type="component" value="Unassembled WGS sequence"/>
</dbReference>
<evidence type="ECO:0000313" key="2">
    <source>
        <dbReference type="EMBL" id="MFB2714257.1"/>
    </source>
</evidence>
<evidence type="ECO:0000313" key="3">
    <source>
        <dbReference type="Proteomes" id="UP001576762"/>
    </source>
</evidence>
<protein>
    <submittedName>
        <fullName evidence="2">DUF4123 domain-containing protein</fullName>
    </submittedName>
</protein>
<dbReference type="EMBL" id="JBHFLD010000002">
    <property type="protein sequence ID" value="MFB2714257.1"/>
    <property type="molecule type" value="Genomic_DNA"/>
</dbReference>
<feature type="domain" description="DUF4123" evidence="1">
    <location>
        <begin position="13"/>
        <end position="124"/>
    </location>
</feature>
<organism evidence="2 3">
    <name type="scientific">Marinobacter shengliensis</name>
    <dbReference type="NCBI Taxonomy" id="1389223"/>
    <lineage>
        <taxon>Bacteria</taxon>
        <taxon>Pseudomonadati</taxon>
        <taxon>Pseudomonadota</taxon>
        <taxon>Gammaproteobacteria</taxon>
        <taxon>Pseudomonadales</taxon>
        <taxon>Marinobacteraceae</taxon>
        <taxon>Marinobacter</taxon>
    </lineage>
</organism>